<proteinExistence type="predicted"/>
<protein>
    <submittedName>
        <fullName evidence="1">Type III secretion system protein</fullName>
    </submittedName>
</protein>
<reference evidence="1 2" key="1">
    <citation type="submission" date="2018-01" db="EMBL/GenBank/DDBJ databases">
        <title>Whole genome analyses suggest that Burkholderia sensu lato contains two further novel genera in the rhizoxinica-symbiotica group Mycetohabitans gen. nov., and Trinickia gen. nov.: implications for the evolution of diazotrophy and nodulation in the Burkholderiaceae.</title>
        <authorList>
            <person name="Estrada-de los Santos P."/>
            <person name="Palmer M."/>
            <person name="Chavez-Ramirez B."/>
            <person name="Beukes C."/>
            <person name="Steenkamp E.T."/>
            <person name="Hirsch A.M."/>
            <person name="Manyaka P."/>
            <person name="Maluk M."/>
            <person name="Lafos M."/>
            <person name="Crook M."/>
            <person name="Gross E."/>
            <person name="Simon M.F."/>
            <person name="Bueno dos Reis Junior F."/>
            <person name="Poole P.S."/>
            <person name="Venter S.N."/>
            <person name="James E.K."/>
        </authorList>
    </citation>
    <scope>NUCLEOTIDE SEQUENCE [LARGE SCALE GENOMIC DNA]</scope>
    <source>
        <strain evidence="1 2">GP25-8</strain>
    </source>
</reference>
<dbReference type="AlphaFoldDB" id="A0A2N7VHH9"/>
<evidence type="ECO:0000313" key="1">
    <source>
        <dbReference type="EMBL" id="PMS16600.1"/>
    </source>
</evidence>
<evidence type="ECO:0000313" key="2">
    <source>
        <dbReference type="Proteomes" id="UP000235347"/>
    </source>
</evidence>
<gene>
    <name evidence="1" type="ORF">C0Z19_25680</name>
</gene>
<sequence length="86" mass="9308">MYESLAPVANDLTHLKATLASPMSDSLVKRATAALDATAKQLADATQKAGADQERAELQILYRGFVAARRIVAHLHELQTHGQSPR</sequence>
<keyword evidence="2" id="KW-1185">Reference proteome</keyword>
<dbReference type="EMBL" id="PNYB01000034">
    <property type="protein sequence ID" value="PMS16600.1"/>
    <property type="molecule type" value="Genomic_DNA"/>
</dbReference>
<name>A0A2N7VHH9_9BURK</name>
<organism evidence="1 2">
    <name type="scientific">Trinickia soli</name>
    <dbReference type="NCBI Taxonomy" id="380675"/>
    <lineage>
        <taxon>Bacteria</taxon>
        <taxon>Pseudomonadati</taxon>
        <taxon>Pseudomonadota</taxon>
        <taxon>Betaproteobacteria</taxon>
        <taxon>Burkholderiales</taxon>
        <taxon>Burkholderiaceae</taxon>
        <taxon>Trinickia</taxon>
    </lineage>
</organism>
<comment type="caution">
    <text evidence="1">The sequence shown here is derived from an EMBL/GenBank/DDBJ whole genome shotgun (WGS) entry which is preliminary data.</text>
</comment>
<dbReference type="RefSeq" id="WP_102612655.1">
    <property type="nucleotide sequence ID" value="NZ_CADIKD010000007.1"/>
</dbReference>
<accession>A0A2N7VHH9</accession>
<dbReference type="Proteomes" id="UP000235347">
    <property type="component" value="Unassembled WGS sequence"/>
</dbReference>